<accession>A0A0D0GKR2</accession>
<gene>
    <name evidence="1" type="ORF">TH53_07690</name>
</gene>
<evidence type="ECO:0000313" key="2">
    <source>
        <dbReference type="Proteomes" id="UP000032049"/>
    </source>
</evidence>
<organism evidence="1 2">
    <name type="scientific">Pedobacter lusitanus</name>
    <dbReference type="NCBI Taxonomy" id="1503925"/>
    <lineage>
        <taxon>Bacteria</taxon>
        <taxon>Pseudomonadati</taxon>
        <taxon>Bacteroidota</taxon>
        <taxon>Sphingobacteriia</taxon>
        <taxon>Sphingobacteriales</taxon>
        <taxon>Sphingobacteriaceae</taxon>
        <taxon>Pedobacter</taxon>
    </lineage>
</organism>
<proteinExistence type="predicted"/>
<keyword evidence="2" id="KW-1185">Reference proteome</keyword>
<dbReference type="Proteomes" id="UP000032049">
    <property type="component" value="Unassembled WGS sequence"/>
</dbReference>
<evidence type="ECO:0000313" key="1">
    <source>
        <dbReference type="EMBL" id="KIO77792.1"/>
    </source>
</evidence>
<sequence>MINYFKFKSVSTYVVIMPTAITVQKPVQFKYLMKNTDIKRNGPLFSRRPSMLILDLLIL</sequence>
<name>A0A0D0GKR2_9SPHI</name>
<dbReference type="AlphaFoldDB" id="A0A0D0GKR2"/>
<protein>
    <submittedName>
        <fullName evidence="1">Uncharacterized protein</fullName>
    </submittedName>
</protein>
<reference evidence="1 2" key="1">
    <citation type="submission" date="2015-01" db="EMBL/GenBank/DDBJ databases">
        <title>Draft genome sequence of Pedobacter sp. NL19 isolated from sludge of an effluent treatment pond in an abandoned uranium mine.</title>
        <authorList>
            <person name="Santos T."/>
            <person name="Caetano T."/>
            <person name="Covas C."/>
            <person name="Cruz A."/>
            <person name="Mendo S."/>
        </authorList>
    </citation>
    <scope>NUCLEOTIDE SEQUENCE [LARGE SCALE GENOMIC DNA]</scope>
    <source>
        <strain evidence="1 2">NL19</strain>
    </source>
</reference>
<comment type="caution">
    <text evidence="1">The sequence shown here is derived from an EMBL/GenBank/DDBJ whole genome shotgun (WGS) entry which is preliminary data.</text>
</comment>
<dbReference type="EMBL" id="JXRA01000029">
    <property type="protein sequence ID" value="KIO77792.1"/>
    <property type="molecule type" value="Genomic_DNA"/>
</dbReference>